<dbReference type="Gene3D" id="1.20.1250.20">
    <property type="entry name" value="MFS general substrate transporter like domains"/>
    <property type="match status" value="1"/>
</dbReference>
<gene>
    <name evidence="4" type="ORF">GCM10023116_21810</name>
</gene>
<evidence type="ECO:0000256" key="1">
    <source>
        <dbReference type="ARBA" id="ARBA00004429"/>
    </source>
</evidence>
<reference evidence="5" key="1">
    <citation type="journal article" date="2019" name="Int. J. Syst. Evol. Microbiol.">
        <title>The Global Catalogue of Microorganisms (GCM) 10K type strain sequencing project: providing services to taxonomists for standard genome sequencing and annotation.</title>
        <authorList>
            <consortium name="The Broad Institute Genomics Platform"/>
            <consortium name="The Broad Institute Genome Sequencing Center for Infectious Disease"/>
            <person name="Wu L."/>
            <person name="Ma J."/>
        </authorList>
    </citation>
    <scope>NUCLEOTIDE SEQUENCE [LARGE SCALE GENOMIC DNA]</scope>
    <source>
        <strain evidence="5">JCM 17805</strain>
    </source>
</reference>
<protein>
    <recommendedName>
        <fullName evidence="6">MFS transporter</fullName>
    </recommendedName>
</protein>
<name>A0ABP8V3N1_9GAMM</name>
<feature type="transmembrane region" description="Helical" evidence="3">
    <location>
        <begin position="20"/>
        <end position="38"/>
    </location>
</feature>
<dbReference type="Proteomes" id="UP001500604">
    <property type="component" value="Unassembled WGS sequence"/>
</dbReference>
<comment type="caution">
    <text evidence="4">The sequence shown here is derived from an EMBL/GenBank/DDBJ whole genome shotgun (WGS) entry which is preliminary data.</text>
</comment>
<evidence type="ECO:0008006" key="6">
    <source>
        <dbReference type="Google" id="ProtNLM"/>
    </source>
</evidence>
<keyword evidence="3" id="KW-0472">Membrane</keyword>
<keyword evidence="3" id="KW-0812">Transmembrane</keyword>
<keyword evidence="5" id="KW-1185">Reference proteome</keyword>
<keyword evidence="2" id="KW-1003">Cell membrane</keyword>
<feature type="transmembrane region" description="Helical" evidence="3">
    <location>
        <begin position="113"/>
        <end position="136"/>
    </location>
</feature>
<dbReference type="InterPro" id="IPR050375">
    <property type="entry name" value="MFS_TsgA-like"/>
</dbReference>
<proteinExistence type="predicted"/>
<accession>A0ABP8V3N1</accession>
<feature type="transmembrane region" description="Helical" evidence="3">
    <location>
        <begin position="86"/>
        <end position="107"/>
    </location>
</feature>
<feature type="transmembrane region" description="Helical" evidence="3">
    <location>
        <begin position="199"/>
        <end position="218"/>
    </location>
</feature>
<feature type="transmembrane region" description="Helical" evidence="3">
    <location>
        <begin position="58"/>
        <end position="79"/>
    </location>
</feature>
<evidence type="ECO:0000313" key="4">
    <source>
        <dbReference type="EMBL" id="GAA4649900.1"/>
    </source>
</evidence>
<dbReference type="SUPFAM" id="SSF103473">
    <property type="entry name" value="MFS general substrate transporter"/>
    <property type="match status" value="1"/>
</dbReference>
<dbReference type="InterPro" id="IPR036259">
    <property type="entry name" value="MFS_trans_sf"/>
</dbReference>
<sequence>MTKGKHPNTRNQPPTPSQAAALLAIALLFTCMGVLTSLNDVLIPHLKEVFSLSYQGALLIQLIWFSAFLLLSTPASLVIRKTSYQFGMTTGYCLTSAGCLLFLPAAWTRCYPLFLLALLVIAAGVCFLLVVSNPYASALGDSRTIHRRLMILHGFFAVGMTLAPWLSGPAILSYPPVTHETQLVISDRLSLAETVIEPYLLLATCLAGIAFLTARQHLPDIFQKERERKPDAREHNFREHSAWHQRHTLLVRILAQLEHRFW</sequence>
<feature type="transmembrane region" description="Helical" evidence="3">
    <location>
        <begin position="148"/>
        <end position="166"/>
    </location>
</feature>
<dbReference type="EMBL" id="BAABFL010000333">
    <property type="protein sequence ID" value="GAA4649900.1"/>
    <property type="molecule type" value="Genomic_DNA"/>
</dbReference>
<keyword evidence="3" id="KW-1133">Transmembrane helix</keyword>
<evidence type="ECO:0000256" key="3">
    <source>
        <dbReference type="SAM" id="Phobius"/>
    </source>
</evidence>
<evidence type="ECO:0000256" key="2">
    <source>
        <dbReference type="ARBA" id="ARBA00022475"/>
    </source>
</evidence>
<comment type="subcellular location">
    <subcellularLocation>
        <location evidence="1">Cell inner membrane</location>
        <topology evidence="1">Multi-pass membrane protein</topology>
    </subcellularLocation>
</comment>
<dbReference type="RefSeq" id="WP_345195925.1">
    <property type="nucleotide sequence ID" value="NZ_BAABFL010000333.1"/>
</dbReference>
<dbReference type="PANTHER" id="PTHR43702">
    <property type="entry name" value="L-FUCOSE-PROTON SYMPORTER"/>
    <property type="match status" value="1"/>
</dbReference>
<organism evidence="4 5">
    <name type="scientific">Kistimonas scapharcae</name>
    <dbReference type="NCBI Taxonomy" id="1036133"/>
    <lineage>
        <taxon>Bacteria</taxon>
        <taxon>Pseudomonadati</taxon>
        <taxon>Pseudomonadota</taxon>
        <taxon>Gammaproteobacteria</taxon>
        <taxon>Oceanospirillales</taxon>
        <taxon>Endozoicomonadaceae</taxon>
        <taxon>Kistimonas</taxon>
    </lineage>
</organism>
<evidence type="ECO:0000313" key="5">
    <source>
        <dbReference type="Proteomes" id="UP001500604"/>
    </source>
</evidence>
<dbReference type="PANTHER" id="PTHR43702:SF3">
    <property type="entry name" value="PROTEIN TSGA"/>
    <property type="match status" value="1"/>
</dbReference>